<dbReference type="GO" id="GO:0006354">
    <property type="term" value="P:DNA-templated transcription elongation"/>
    <property type="evidence" value="ECO:0007669"/>
    <property type="project" value="TreeGrafter"/>
</dbReference>
<dbReference type="InterPro" id="IPR036953">
    <property type="entry name" value="GreA/GreB_C_sf"/>
</dbReference>
<dbReference type="NCBIfam" id="NF004396">
    <property type="entry name" value="PRK05753.1"/>
    <property type="match status" value="1"/>
</dbReference>
<reference evidence="3 4" key="1">
    <citation type="submission" date="2018-03" db="EMBL/GenBank/DDBJ databases">
        <title>Draft Genome Sequences of the Obligatory Marine Myxobacteria Enhygromyxa salina SWB007.</title>
        <authorList>
            <person name="Poehlein A."/>
            <person name="Moghaddam J.A."/>
            <person name="Harms H."/>
            <person name="Alanjari M."/>
            <person name="Koenig G.M."/>
            <person name="Daniel R."/>
            <person name="Schaeberle T.F."/>
        </authorList>
    </citation>
    <scope>NUCLEOTIDE SEQUENCE [LARGE SCALE GENOMIC DNA]</scope>
    <source>
        <strain evidence="3 4">SWB007</strain>
    </source>
</reference>
<dbReference type="EMBL" id="PVNL01000096">
    <property type="protein sequence ID" value="PRQ05233.1"/>
    <property type="molecule type" value="Genomic_DNA"/>
</dbReference>
<gene>
    <name evidence="3" type="primary">rnk</name>
    <name evidence="3" type="ORF">ENSA7_46830</name>
</gene>
<feature type="domain" description="Transcription elongation factor GreA/GreB C-terminal" evidence="1">
    <location>
        <begin position="53"/>
        <end position="124"/>
    </location>
</feature>
<dbReference type="GO" id="GO:0016301">
    <property type="term" value="F:kinase activity"/>
    <property type="evidence" value="ECO:0007669"/>
    <property type="project" value="UniProtKB-KW"/>
</dbReference>
<dbReference type="PANTHER" id="PTHR30437">
    <property type="entry name" value="TRANSCRIPTION ELONGATION FACTOR GREA"/>
    <property type="match status" value="1"/>
</dbReference>
<dbReference type="InterPro" id="IPR029462">
    <property type="entry name" value="Rnk_N"/>
</dbReference>
<comment type="caution">
    <text evidence="3">The sequence shown here is derived from an EMBL/GenBank/DDBJ whole genome shotgun (WGS) entry which is preliminary data.</text>
</comment>
<proteinExistence type="predicted"/>
<dbReference type="InterPro" id="IPR023459">
    <property type="entry name" value="Tscrpt_elong_fac_GreA/B_fam"/>
</dbReference>
<dbReference type="RefSeq" id="WP_106091602.1">
    <property type="nucleotide sequence ID" value="NZ_PVNL01000096.1"/>
</dbReference>
<dbReference type="GO" id="GO:0003677">
    <property type="term" value="F:DNA binding"/>
    <property type="evidence" value="ECO:0007669"/>
    <property type="project" value="InterPro"/>
</dbReference>
<evidence type="ECO:0000259" key="1">
    <source>
        <dbReference type="Pfam" id="PF01272"/>
    </source>
</evidence>
<feature type="domain" description="Regulator of nucleoside diphosphate kinase N-terminal" evidence="2">
    <location>
        <begin position="5"/>
        <end position="45"/>
    </location>
</feature>
<dbReference type="PANTHER" id="PTHR30437:SF5">
    <property type="entry name" value="REGULATOR OF NUCLEOSIDE DIPHOSPHATE KINASE"/>
    <property type="match status" value="1"/>
</dbReference>
<keyword evidence="3" id="KW-0808">Transferase</keyword>
<evidence type="ECO:0000259" key="2">
    <source>
        <dbReference type="Pfam" id="PF14760"/>
    </source>
</evidence>
<dbReference type="GO" id="GO:0032784">
    <property type="term" value="P:regulation of DNA-templated transcription elongation"/>
    <property type="evidence" value="ECO:0007669"/>
    <property type="project" value="InterPro"/>
</dbReference>
<evidence type="ECO:0000313" key="4">
    <source>
        <dbReference type="Proteomes" id="UP000238823"/>
    </source>
</evidence>
<dbReference type="OrthoDB" id="192847at2"/>
<dbReference type="Proteomes" id="UP000238823">
    <property type="component" value="Unassembled WGS sequence"/>
</dbReference>
<dbReference type="Pfam" id="PF01272">
    <property type="entry name" value="GreA_GreB"/>
    <property type="match status" value="1"/>
</dbReference>
<sequence>MLQPPPIVITHVDNTRLRRMLSAPRARDTDAADALEEELDRANVVEPTALPIDVVSMNSTVRLLECRSGRERELTLVYPRDAGEEGRVSVLAPMGSALLGLRVGSEIEWPLPNGRTARIRVLDLRHQPEAAGEDLAL</sequence>
<dbReference type="Gene3D" id="1.10.286.20">
    <property type="match status" value="1"/>
</dbReference>
<dbReference type="GO" id="GO:0070063">
    <property type="term" value="F:RNA polymerase binding"/>
    <property type="evidence" value="ECO:0007669"/>
    <property type="project" value="InterPro"/>
</dbReference>
<name>A0A2S9YJF1_9BACT</name>
<protein>
    <submittedName>
        <fullName evidence="3">Regulator of nucleoside diphosphate kinase</fullName>
    </submittedName>
</protein>
<accession>A0A2S9YJF1</accession>
<dbReference type="AlphaFoldDB" id="A0A2S9YJF1"/>
<dbReference type="Pfam" id="PF14760">
    <property type="entry name" value="Rnk_N"/>
    <property type="match status" value="1"/>
</dbReference>
<dbReference type="SUPFAM" id="SSF54534">
    <property type="entry name" value="FKBP-like"/>
    <property type="match status" value="1"/>
</dbReference>
<evidence type="ECO:0000313" key="3">
    <source>
        <dbReference type="EMBL" id="PRQ05233.1"/>
    </source>
</evidence>
<organism evidence="3 4">
    <name type="scientific">Enhygromyxa salina</name>
    <dbReference type="NCBI Taxonomy" id="215803"/>
    <lineage>
        <taxon>Bacteria</taxon>
        <taxon>Pseudomonadati</taxon>
        <taxon>Myxococcota</taxon>
        <taxon>Polyangia</taxon>
        <taxon>Nannocystales</taxon>
        <taxon>Nannocystaceae</taxon>
        <taxon>Enhygromyxa</taxon>
    </lineage>
</organism>
<keyword evidence="3" id="KW-0418">Kinase</keyword>
<dbReference type="InterPro" id="IPR001437">
    <property type="entry name" value="Tscrpt_elong_fac_GreA/B_C"/>
</dbReference>
<dbReference type="Gene3D" id="3.10.50.30">
    <property type="entry name" value="Transcription elongation factor, GreA/GreB, C-terminal domain"/>
    <property type="match status" value="1"/>
</dbReference>